<reference evidence="2 3" key="1">
    <citation type="submission" date="2019-10" db="EMBL/GenBank/DDBJ databases">
        <title>Complete genome sequences for adaption low water activity.</title>
        <authorList>
            <person name="Zhao L."/>
            <person name="Zhong J."/>
        </authorList>
    </citation>
    <scope>NUCLEOTIDE SEQUENCE [LARGE SCALE GENOMIC DNA]</scope>
    <source>
        <strain evidence="2 3">FDU301</strain>
        <plasmid evidence="3">pfdu301b</plasmid>
    </source>
</reference>
<dbReference type="Gene3D" id="2.60.120.10">
    <property type="entry name" value="Jelly Rolls"/>
    <property type="match status" value="1"/>
</dbReference>
<gene>
    <name evidence="2" type="ORF">FDZ14_34255</name>
</gene>
<protein>
    <submittedName>
        <fullName evidence="2">Cupin domain-containing protein</fullName>
    </submittedName>
</protein>
<evidence type="ECO:0000313" key="3">
    <source>
        <dbReference type="Proteomes" id="UP000501076"/>
    </source>
</evidence>
<sequence length="118" mass="13279">MKIYKFNKKNGNKVEKYNSNLATYLKMIRTNEAANIGCMYIDPQGILGHHQAPIAQLFVVVQGEGWVTGEDQKQINIKAGEAAFWEKGEWHTSGSNSGMTAILIQSEFLKPQSFMKIK</sequence>
<dbReference type="AlphaFoldDB" id="A0A6M6ECG3"/>
<dbReference type="InterPro" id="IPR011051">
    <property type="entry name" value="RmlC_Cupin_sf"/>
</dbReference>
<name>A0A6M6ECG3_PRIMG</name>
<dbReference type="EMBL" id="CP045274">
    <property type="protein sequence ID" value="QJX81165.1"/>
    <property type="molecule type" value="Genomic_DNA"/>
</dbReference>
<dbReference type="SUPFAM" id="SSF51182">
    <property type="entry name" value="RmlC-like cupins"/>
    <property type="match status" value="1"/>
</dbReference>
<dbReference type="InterPro" id="IPR013096">
    <property type="entry name" value="Cupin_2"/>
</dbReference>
<geneLocation type="plasmid" evidence="3">
    <name>pfdu301b</name>
</geneLocation>
<feature type="domain" description="Cupin type-2" evidence="1">
    <location>
        <begin position="40"/>
        <end position="97"/>
    </location>
</feature>
<accession>A0A6M6ECG3</accession>
<dbReference type="InterPro" id="IPR014710">
    <property type="entry name" value="RmlC-like_jellyroll"/>
</dbReference>
<dbReference type="Pfam" id="PF07883">
    <property type="entry name" value="Cupin_2"/>
    <property type="match status" value="1"/>
</dbReference>
<dbReference type="Proteomes" id="UP000501076">
    <property type="component" value="Plasmid pFDU301B"/>
</dbReference>
<keyword evidence="2" id="KW-0614">Plasmid</keyword>
<evidence type="ECO:0000259" key="1">
    <source>
        <dbReference type="Pfam" id="PF07883"/>
    </source>
</evidence>
<evidence type="ECO:0000313" key="2">
    <source>
        <dbReference type="EMBL" id="QJX81165.1"/>
    </source>
</evidence>
<proteinExistence type="predicted"/>
<organism evidence="2 3">
    <name type="scientific">Priestia megaterium</name>
    <name type="common">Bacillus megaterium</name>
    <dbReference type="NCBI Taxonomy" id="1404"/>
    <lineage>
        <taxon>Bacteria</taxon>
        <taxon>Bacillati</taxon>
        <taxon>Bacillota</taxon>
        <taxon>Bacilli</taxon>
        <taxon>Bacillales</taxon>
        <taxon>Bacillaceae</taxon>
        <taxon>Priestia</taxon>
    </lineage>
</organism>
<dbReference type="RefSeq" id="WP_098804617.1">
    <property type="nucleotide sequence ID" value="NZ_CP045274.1"/>
</dbReference>